<gene>
    <name evidence="2" type="ORF">GUITHDRAFT_151163</name>
</gene>
<reference evidence="2 4" key="1">
    <citation type="journal article" date="2012" name="Nature">
        <title>Algal genomes reveal evolutionary mosaicism and the fate of nucleomorphs.</title>
        <authorList>
            <consortium name="DOE Joint Genome Institute"/>
            <person name="Curtis B.A."/>
            <person name="Tanifuji G."/>
            <person name="Burki F."/>
            <person name="Gruber A."/>
            <person name="Irimia M."/>
            <person name="Maruyama S."/>
            <person name="Arias M.C."/>
            <person name="Ball S.G."/>
            <person name="Gile G.H."/>
            <person name="Hirakawa Y."/>
            <person name="Hopkins J.F."/>
            <person name="Kuo A."/>
            <person name="Rensing S.A."/>
            <person name="Schmutz J."/>
            <person name="Symeonidi A."/>
            <person name="Elias M."/>
            <person name="Eveleigh R.J."/>
            <person name="Herman E.K."/>
            <person name="Klute M.J."/>
            <person name="Nakayama T."/>
            <person name="Obornik M."/>
            <person name="Reyes-Prieto A."/>
            <person name="Armbrust E.V."/>
            <person name="Aves S.J."/>
            <person name="Beiko R.G."/>
            <person name="Coutinho P."/>
            <person name="Dacks J.B."/>
            <person name="Durnford D.G."/>
            <person name="Fast N.M."/>
            <person name="Green B.R."/>
            <person name="Grisdale C.J."/>
            <person name="Hempel F."/>
            <person name="Henrissat B."/>
            <person name="Hoppner M.P."/>
            <person name="Ishida K."/>
            <person name="Kim E."/>
            <person name="Koreny L."/>
            <person name="Kroth P.G."/>
            <person name="Liu Y."/>
            <person name="Malik S.B."/>
            <person name="Maier U.G."/>
            <person name="McRose D."/>
            <person name="Mock T."/>
            <person name="Neilson J.A."/>
            <person name="Onodera N.T."/>
            <person name="Poole A.M."/>
            <person name="Pritham E.J."/>
            <person name="Richards T.A."/>
            <person name="Rocap G."/>
            <person name="Roy S.W."/>
            <person name="Sarai C."/>
            <person name="Schaack S."/>
            <person name="Shirato S."/>
            <person name="Slamovits C.H."/>
            <person name="Spencer D.F."/>
            <person name="Suzuki S."/>
            <person name="Worden A.Z."/>
            <person name="Zauner S."/>
            <person name="Barry K."/>
            <person name="Bell C."/>
            <person name="Bharti A.K."/>
            <person name="Crow J.A."/>
            <person name="Grimwood J."/>
            <person name="Kramer R."/>
            <person name="Lindquist E."/>
            <person name="Lucas S."/>
            <person name="Salamov A."/>
            <person name="McFadden G.I."/>
            <person name="Lane C.E."/>
            <person name="Keeling P.J."/>
            <person name="Gray M.W."/>
            <person name="Grigoriev I.V."/>
            <person name="Archibald J.M."/>
        </authorList>
    </citation>
    <scope>NUCLEOTIDE SEQUENCE</scope>
    <source>
        <strain evidence="2 4">CCMP2712</strain>
    </source>
</reference>
<dbReference type="EnsemblProtists" id="EKX50480">
    <property type="protein sequence ID" value="EKX50480"/>
    <property type="gene ID" value="GUITHDRAFT_151163"/>
</dbReference>
<sequence length="113" mass="12703">MCNLVHGESSENRASTVSAGCRSSERHMSNEGENLAGYDSKNIMSDKNESLCTDDKVKPRFFHFFEHSLYNIHQEKTIDRFGNLSEKTSYSFFVSAGKATTPVIDRLGNFVAQ</sequence>
<evidence type="ECO:0000313" key="4">
    <source>
        <dbReference type="Proteomes" id="UP000011087"/>
    </source>
</evidence>
<organism evidence="2">
    <name type="scientific">Guillardia theta (strain CCMP2712)</name>
    <name type="common">Cryptophyte</name>
    <dbReference type="NCBI Taxonomy" id="905079"/>
    <lineage>
        <taxon>Eukaryota</taxon>
        <taxon>Cryptophyceae</taxon>
        <taxon>Pyrenomonadales</taxon>
        <taxon>Geminigeraceae</taxon>
        <taxon>Guillardia</taxon>
    </lineage>
</organism>
<name>L1JQL5_GUITC</name>
<evidence type="ECO:0000313" key="3">
    <source>
        <dbReference type="EnsemblProtists" id="EKX50480"/>
    </source>
</evidence>
<keyword evidence="4" id="KW-1185">Reference proteome</keyword>
<protein>
    <submittedName>
        <fullName evidence="2 3">Uncharacterized protein</fullName>
    </submittedName>
</protein>
<accession>L1JQL5</accession>
<proteinExistence type="predicted"/>
<evidence type="ECO:0000313" key="2">
    <source>
        <dbReference type="EMBL" id="EKX50480.1"/>
    </source>
</evidence>
<dbReference type="GeneID" id="17307316"/>
<evidence type="ECO:0000256" key="1">
    <source>
        <dbReference type="SAM" id="MobiDB-lite"/>
    </source>
</evidence>
<dbReference type="HOGENOM" id="CLU_2138259_0_0_1"/>
<reference evidence="3" key="3">
    <citation type="submission" date="2015-06" db="UniProtKB">
        <authorList>
            <consortium name="EnsemblProtists"/>
        </authorList>
    </citation>
    <scope>IDENTIFICATION</scope>
</reference>
<dbReference type="KEGG" id="gtt:GUITHDRAFT_151163"/>
<dbReference type="AlphaFoldDB" id="L1JQL5"/>
<dbReference type="PaxDb" id="55529-EKX50480"/>
<feature type="region of interest" description="Disordered" evidence="1">
    <location>
        <begin position="1"/>
        <end position="41"/>
    </location>
</feature>
<dbReference type="RefSeq" id="XP_005837460.1">
    <property type="nucleotide sequence ID" value="XM_005837403.1"/>
</dbReference>
<reference evidence="4" key="2">
    <citation type="submission" date="2012-11" db="EMBL/GenBank/DDBJ databases">
        <authorList>
            <person name="Kuo A."/>
            <person name="Curtis B.A."/>
            <person name="Tanifuji G."/>
            <person name="Burki F."/>
            <person name="Gruber A."/>
            <person name="Irimia M."/>
            <person name="Maruyama S."/>
            <person name="Arias M.C."/>
            <person name="Ball S.G."/>
            <person name="Gile G.H."/>
            <person name="Hirakawa Y."/>
            <person name="Hopkins J.F."/>
            <person name="Rensing S.A."/>
            <person name="Schmutz J."/>
            <person name="Symeonidi A."/>
            <person name="Elias M."/>
            <person name="Eveleigh R.J."/>
            <person name="Herman E.K."/>
            <person name="Klute M.J."/>
            <person name="Nakayama T."/>
            <person name="Obornik M."/>
            <person name="Reyes-Prieto A."/>
            <person name="Armbrust E.V."/>
            <person name="Aves S.J."/>
            <person name="Beiko R.G."/>
            <person name="Coutinho P."/>
            <person name="Dacks J.B."/>
            <person name="Durnford D.G."/>
            <person name="Fast N.M."/>
            <person name="Green B.R."/>
            <person name="Grisdale C."/>
            <person name="Hempe F."/>
            <person name="Henrissat B."/>
            <person name="Hoppner M.P."/>
            <person name="Ishida K.-I."/>
            <person name="Kim E."/>
            <person name="Koreny L."/>
            <person name="Kroth P.G."/>
            <person name="Liu Y."/>
            <person name="Malik S.-B."/>
            <person name="Maier U.G."/>
            <person name="McRose D."/>
            <person name="Mock T."/>
            <person name="Neilson J.A."/>
            <person name="Onodera N.T."/>
            <person name="Poole A.M."/>
            <person name="Pritham E.J."/>
            <person name="Richards T.A."/>
            <person name="Rocap G."/>
            <person name="Roy S.W."/>
            <person name="Sarai C."/>
            <person name="Schaack S."/>
            <person name="Shirato S."/>
            <person name="Slamovits C.H."/>
            <person name="Spencer D.F."/>
            <person name="Suzuki S."/>
            <person name="Worden A.Z."/>
            <person name="Zauner S."/>
            <person name="Barry K."/>
            <person name="Bell C."/>
            <person name="Bharti A.K."/>
            <person name="Crow J.A."/>
            <person name="Grimwood J."/>
            <person name="Kramer R."/>
            <person name="Lindquist E."/>
            <person name="Lucas S."/>
            <person name="Salamov A."/>
            <person name="McFadden G.I."/>
            <person name="Lane C.E."/>
            <person name="Keeling P.J."/>
            <person name="Gray M.W."/>
            <person name="Grigoriev I.V."/>
            <person name="Archibald J.M."/>
        </authorList>
    </citation>
    <scope>NUCLEOTIDE SEQUENCE</scope>
    <source>
        <strain evidence="4">CCMP2712</strain>
    </source>
</reference>
<dbReference type="Proteomes" id="UP000011087">
    <property type="component" value="Unassembled WGS sequence"/>
</dbReference>
<dbReference type="EMBL" id="JH992978">
    <property type="protein sequence ID" value="EKX50480.1"/>
    <property type="molecule type" value="Genomic_DNA"/>
</dbReference>